<keyword evidence="8 15" id="KW-1133">Transmembrane helix</keyword>
<comment type="function">
    <text evidence="1">Plays a role in the regulation of neuronal activity.</text>
</comment>
<feature type="compositionally biased region" description="Basic and acidic residues" evidence="14">
    <location>
        <begin position="346"/>
        <end position="355"/>
    </location>
</feature>
<evidence type="ECO:0000313" key="17">
    <source>
        <dbReference type="WBParaSite" id="TREG1_8570.1"/>
    </source>
</evidence>
<comment type="subcellular location">
    <subcellularLocation>
        <location evidence="2">Nucleus membrane</location>
        <topology evidence="2">Multi-pass membrane protein</topology>
    </subcellularLocation>
    <subcellularLocation>
        <location evidence="3">Rough endoplasmic reticulum membrane</location>
        <topology evidence="3">Multi-pass membrane protein</topology>
    </subcellularLocation>
</comment>
<keyword evidence="10" id="KW-0325">Glycoprotein</keyword>
<dbReference type="WBParaSite" id="TREG1_8570.4">
    <property type="protein sequence ID" value="TREG1_8570.4"/>
    <property type="gene ID" value="TREG1_8570"/>
</dbReference>
<keyword evidence="11" id="KW-0539">Nucleus</keyword>
<evidence type="ECO:0000256" key="1">
    <source>
        <dbReference type="ARBA" id="ARBA00003440"/>
    </source>
</evidence>
<evidence type="ECO:0000256" key="3">
    <source>
        <dbReference type="ARBA" id="ARBA00004269"/>
    </source>
</evidence>
<evidence type="ECO:0000256" key="6">
    <source>
        <dbReference type="ARBA" id="ARBA00022692"/>
    </source>
</evidence>
<evidence type="ECO:0000256" key="14">
    <source>
        <dbReference type="SAM" id="MobiDB-lite"/>
    </source>
</evidence>
<feature type="transmembrane region" description="Helical" evidence="15">
    <location>
        <begin position="100"/>
        <end position="126"/>
    </location>
</feature>
<dbReference type="GO" id="GO:0031965">
    <property type="term" value="C:nuclear membrane"/>
    <property type="evidence" value="ECO:0007669"/>
    <property type="project" value="UniProtKB-SubCell"/>
</dbReference>
<dbReference type="Pfam" id="PF09726">
    <property type="entry name" value="Macoilin"/>
    <property type="match status" value="2"/>
</dbReference>
<proteinExistence type="predicted"/>
<keyword evidence="9 15" id="KW-0472">Membrane</keyword>
<feature type="region of interest" description="Disordered" evidence="14">
    <location>
        <begin position="302"/>
        <end position="355"/>
    </location>
</feature>
<organism evidence="16 17">
    <name type="scientific">Trichobilharzia regenti</name>
    <name type="common">Nasal bird schistosome</name>
    <dbReference type="NCBI Taxonomy" id="157069"/>
    <lineage>
        <taxon>Eukaryota</taxon>
        <taxon>Metazoa</taxon>
        <taxon>Spiralia</taxon>
        <taxon>Lophotrochozoa</taxon>
        <taxon>Platyhelminthes</taxon>
        <taxon>Trematoda</taxon>
        <taxon>Digenea</taxon>
        <taxon>Strigeidida</taxon>
        <taxon>Schistosomatoidea</taxon>
        <taxon>Schistosomatidae</taxon>
        <taxon>Trichobilharzia</taxon>
    </lineage>
</organism>
<dbReference type="PANTHER" id="PTHR47464">
    <property type="entry name" value="MACOILIN"/>
    <property type="match status" value="1"/>
</dbReference>
<dbReference type="AlphaFoldDB" id="A0AA85KBJ3"/>
<keyword evidence="6 15" id="KW-0812">Transmembrane</keyword>
<keyword evidence="16" id="KW-1185">Reference proteome</keyword>
<dbReference type="WBParaSite" id="TREG1_8570.1">
    <property type="protein sequence ID" value="TREG1_8570.1"/>
    <property type="gene ID" value="TREG1_8570"/>
</dbReference>
<keyword evidence="7" id="KW-0256">Endoplasmic reticulum</keyword>
<sequence length="586" mass="67041">MIYSPPVNIYIFLTCHHHSYVQYLLIFLIWGLLLFINRSTDMRFEYFWPGWLFICSIHDSVKFQGMQYTIVFIIIVLTVDLVCFFVVPVTWVYICGSAYVWVYLLWHTDQGLCFLTLSLCFVFVYFELHFYPKDIQSNQSIYLFRPFAAHSIGYSVVCTGFSIKRYLDIRYRNFKRIDVRRQNFLHFRILHEALPPSAVTDSCCVQNCLDYLQKELLKVDGGKISEDFSSDASGRSVVMFLRFGQSCLSCLGRWAFGHFGTVDKHHSDYDSRNGGTHNSCAIRSAAMPNICTSDSGRRRTAQCLEPCPPTSQANRRYAAESPMTSDSHSKTPVNGCLTKQCTSGKPVRERGTKEDPVTRLENNVRRLRCDVQSMRALETQLRNQLENLQRDDRLNRLSLSNQRQENEALSSRISKLTNRCRNEKANLNNVEQSLNEEIRLRQLVEAQLTEMNVIPVCNISKTNSNISSSSSTEQSTPTSVAAIQESASNEVATNADTILQQNDAHNVMNNYCCKLRQLLESKLYTLRLAIKHRENLTLASQMSPSDQLTKKCLTNISSKTVVTSALMAVLTSMNHIRRHLNFSRGI</sequence>
<dbReference type="PANTHER" id="PTHR47464:SF2">
    <property type="entry name" value="MACOILIN"/>
    <property type="match status" value="1"/>
</dbReference>
<protein>
    <recommendedName>
        <fullName evidence="4">Macoilin</fullName>
    </recommendedName>
    <alternativeName>
        <fullName evidence="12">Transmembrane protein 57</fullName>
    </alternativeName>
</protein>
<feature type="transmembrane region" description="Helical" evidence="15">
    <location>
        <begin position="70"/>
        <end position="94"/>
    </location>
</feature>
<feature type="coiled-coil region" evidence="13">
    <location>
        <begin position="357"/>
        <end position="447"/>
    </location>
</feature>
<evidence type="ECO:0000256" key="11">
    <source>
        <dbReference type="ARBA" id="ARBA00023242"/>
    </source>
</evidence>
<dbReference type="WBParaSite" id="TREG1_8570.2">
    <property type="protein sequence ID" value="TREG1_8570.2"/>
    <property type="gene ID" value="TREG1_8570"/>
</dbReference>
<keyword evidence="13" id="KW-0175">Coiled coil</keyword>
<evidence type="ECO:0000256" key="10">
    <source>
        <dbReference type="ARBA" id="ARBA00023180"/>
    </source>
</evidence>
<evidence type="ECO:0000256" key="7">
    <source>
        <dbReference type="ARBA" id="ARBA00022824"/>
    </source>
</evidence>
<evidence type="ECO:0000256" key="13">
    <source>
        <dbReference type="SAM" id="Coils"/>
    </source>
</evidence>
<dbReference type="GO" id="GO:0030867">
    <property type="term" value="C:rough endoplasmic reticulum membrane"/>
    <property type="evidence" value="ECO:0007669"/>
    <property type="project" value="UniProtKB-SubCell"/>
</dbReference>
<evidence type="ECO:0000256" key="4">
    <source>
        <dbReference type="ARBA" id="ARBA00021882"/>
    </source>
</evidence>
<evidence type="ECO:0000256" key="5">
    <source>
        <dbReference type="ARBA" id="ARBA00022553"/>
    </source>
</evidence>
<dbReference type="WBParaSite" id="TREG1_8570.5">
    <property type="protein sequence ID" value="TREG1_8570.5"/>
    <property type="gene ID" value="TREG1_8570"/>
</dbReference>
<evidence type="ECO:0000256" key="8">
    <source>
        <dbReference type="ARBA" id="ARBA00022989"/>
    </source>
</evidence>
<dbReference type="GO" id="GO:0023041">
    <property type="term" value="P:neuronal signal transduction"/>
    <property type="evidence" value="ECO:0007669"/>
    <property type="project" value="InterPro"/>
</dbReference>
<dbReference type="Proteomes" id="UP000050795">
    <property type="component" value="Unassembled WGS sequence"/>
</dbReference>
<evidence type="ECO:0000313" key="16">
    <source>
        <dbReference type="Proteomes" id="UP000050795"/>
    </source>
</evidence>
<dbReference type="InterPro" id="IPR019130">
    <property type="entry name" value="Macoilin"/>
</dbReference>
<evidence type="ECO:0000313" key="18">
    <source>
        <dbReference type="WBParaSite" id="TREG1_8570.2"/>
    </source>
</evidence>
<evidence type="ECO:0000256" key="15">
    <source>
        <dbReference type="SAM" id="Phobius"/>
    </source>
</evidence>
<accession>A0AA85KBJ3</accession>
<keyword evidence="5" id="KW-0597">Phosphoprotein</keyword>
<reference evidence="17 18" key="2">
    <citation type="submission" date="2023-11" db="UniProtKB">
        <authorList>
            <consortium name="WormBaseParasite"/>
        </authorList>
    </citation>
    <scope>IDENTIFICATION</scope>
</reference>
<evidence type="ECO:0000256" key="9">
    <source>
        <dbReference type="ARBA" id="ARBA00023136"/>
    </source>
</evidence>
<feature type="compositionally biased region" description="Polar residues" evidence="14">
    <location>
        <begin position="322"/>
        <end position="343"/>
    </location>
</feature>
<evidence type="ECO:0000256" key="2">
    <source>
        <dbReference type="ARBA" id="ARBA00004232"/>
    </source>
</evidence>
<feature type="transmembrane region" description="Helical" evidence="15">
    <location>
        <begin position="20"/>
        <end position="36"/>
    </location>
</feature>
<feature type="transmembrane region" description="Helical" evidence="15">
    <location>
        <begin position="147"/>
        <end position="167"/>
    </location>
</feature>
<name>A0AA85KBJ3_TRIRE</name>
<evidence type="ECO:0000256" key="12">
    <source>
        <dbReference type="ARBA" id="ARBA00031129"/>
    </source>
</evidence>
<reference evidence="16" key="1">
    <citation type="submission" date="2022-06" db="EMBL/GenBank/DDBJ databases">
        <authorList>
            <person name="Berger JAMES D."/>
            <person name="Berger JAMES D."/>
        </authorList>
    </citation>
    <scope>NUCLEOTIDE SEQUENCE [LARGE SCALE GENOMIC DNA]</scope>
</reference>